<dbReference type="InterPro" id="IPR007608">
    <property type="entry name" value="Senescence_reg_S40"/>
</dbReference>
<reference evidence="3" key="2">
    <citation type="submission" date="2017-06" db="EMBL/GenBank/DDBJ databases">
        <title>The pomegranate genome and the genomics of punicalagin biosynthesis.</title>
        <authorList>
            <person name="Xu C."/>
        </authorList>
    </citation>
    <scope>NUCLEOTIDE SEQUENCE [LARGE SCALE GENOMIC DNA]</scope>
    <source>
        <tissue evidence="3">Fresh leaf</tissue>
    </source>
</reference>
<reference evidence="5" key="3">
    <citation type="journal article" date="2020" name="Plant Biotechnol. J.">
        <title>The pomegranate (Punica granatum L.) draft genome dissects genetic divergence between soft- and hard-seeded cultivars.</title>
        <authorList>
            <person name="Luo X."/>
            <person name="Li H."/>
            <person name="Wu Z."/>
            <person name="Yao W."/>
            <person name="Zhao P."/>
            <person name="Cao D."/>
            <person name="Yu H."/>
            <person name="Li K."/>
            <person name="Poudel K."/>
            <person name="Zhao D."/>
            <person name="Zhang F."/>
            <person name="Xia X."/>
            <person name="Chen L."/>
            <person name="Wang Q."/>
            <person name="Jing D."/>
            <person name="Cao S."/>
        </authorList>
    </citation>
    <scope>NUCLEOTIDE SEQUENCE [LARGE SCALE GENOMIC DNA]</scope>
</reference>
<sequence>MATSRTYPARPGYRFLPADQIAPAAPNDPAFELDESDIYDSPAVIRRAAAAAAAVASAPGSRISKKAAGARRADSEGRPSGPSSLPVDVPDWSKILREEYRESKRRDILDDDSEGGDNDANGGEGMRVPPHELVARTRMASFSVHEGRGRTLKGRDLSRVRNAIWEKTGFED</sequence>
<dbReference type="Proteomes" id="UP000515151">
    <property type="component" value="Chromosome 3"/>
</dbReference>
<evidence type="ECO:0000313" key="3">
    <source>
        <dbReference type="EMBL" id="OWM84194.1"/>
    </source>
</evidence>
<reference evidence="4" key="1">
    <citation type="journal article" date="2017" name="Plant J.">
        <title>The pomegranate (Punica granatum L.) genome and the genomics of punicalagin biosynthesis.</title>
        <authorList>
            <person name="Qin G."/>
            <person name="Xu C."/>
            <person name="Ming R."/>
            <person name="Tang H."/>
            <person name="Guyot R."/>
            <person name="Kramer E.M."/>
            <person name="Hu Y."/>
            <person name="Yi X."/>
            <person name="Qi Y."/>
            <person name="Xu X."/>
            <person name="Gao Z."/>
            <person name="Pan H."/>
            <person name="Jian J."/>
            <person name="Tian Y."/>
            <person name="Yue Z."/>
            <person name="Xu Y."/>
        </authorList>
    </citation>
    <scope>NUCLEOTIDE SEQUENCE [LARGE SCALE GENOMIC DNA]</scope>
    <source>
        <strain evidence="4">cv. Dabenzi</strain>
    </source>
</reference>
<dbReference type="AlphaFoldDB" id="A0A218XGZ1"/>
<evidence type="ECO:0000313" key="4">
    <source>
        <dbReference type="Proteomes" id="UP000197138"/>
    </source>
</evidence>
<keyword evidence="5" id="KW-1185">Reference proteome</keyword>
<evidence type="ECO:0000256" key="1">
    <source>
        <dbReference type="ARBA" id="ARBA00034773"/>
    </source>
</evidence>
<dbReference type="GO" id="GO:0010150">
    <property type="term" value="P:leaf senescence"/>
    <property type="evidence" value="ECO:0007669"/>
    <property type="project" value="UniProtKB-ARBA"/>
</dbReference>
<comment type="similarity">
    <text evidence="1">Belongs to the senescence regulator S40 family.</text>
</comment>
<feature type="compositionally biased region" description="Basic and acidic residues" evidence="2">
    <location>
        <begin position="94"/>
        <end position="108"/>
    </location>
</feature>
<proteinExistence type="inferred from homology"/>
<gene>
    <name evidence="6" type="primary">LOC116201664</name>
    <name evidence="3" type="ORF">CDL15_Pgr028186</name>
</gene>
<protein>
    <submittedName>
        <fullName evidence="6">Uncharacterized protein LOC116201664</fullName>
    </submittedName>
</protein>
<dbReference type="GeneID" id="116201664"/>
<feature type="region of interest" description="Disordered" evidence="2">
    <location>
        <begin position="55"/>
        <end position="131"/>
    </location>
</feature>
<dbReference type="OrthoDB" id="1917735at2759"/>
<accession>A0A218XGZ1</accession>
<dbReference type="Proteomes" id="UP000197138">
    <property type="component" value="Unassembled WGS sequence"/>
</dbReference>
<organism evidence="3 4">
    <name type="scientific">Punica granatum</name>
    <name type="common">Pomegranate</name>
    <dbReference type="NCBI Taxonomy" id="22663"/>
    <lineage>
        <taxon>Eukaryota</taxon>
        <taxon>Viridiplantae</taxon>
        <taxon>Streptophyta</taxon>
        <taxon>Embryophyta</taxon>
        <taxon>Tracheophyta</taxon>
        <taxon>Spermatophyta</taxon>
        <taxon>Magnoliopsida</taxon>
        <taxon>eudicotyledons</taxon>
        <taxon>Gunneridae</taxon>
        <taxon>Pentapetalae</taxon>
        <taxon>rosids</taxon>
        <taxon>malvids</taxon>
        <taxon>Myrtales</taxon>
        <taxon>Lythraceae</taxon>
        <taxon>Punica</taxon>
    </lineage>
</organism>
<dbReference type="RefSeq" id="XP_031388825.1">
    <property type="nucleotide sequence ID" value="XM_031532965.1"/>
</dbReference>
<dbReference type="PANTHER" id="PTHR46525">
    <property type="entry name" value="EMB|CAB72159.1"/>
    <property type="match status" value="1"/>
</dbReference>
<evidence type="ECO:0000313" key="6">
    <source>
        <dbReference type="RefSeq" id="XP_031388825.1"/>
    </source>
</evidence>
<reference evidence="6" key="4">
    <citation type="submission" date="2025-04" db="UniProtKB">
        <authorList>
            <consortium name="RefSeq"/>
        </authorList>
    </citation>
    <scope>IDENTIFICATION</scope>
    <source>
        <tissue evidence="6">Leaf</tissue>
    </source>
</reference>
<name>A0A218XGZ1_PUNGR</name>
<dbReference type="EMBL" id="MTKT01001774">
    <property type="protein sequence ID" value="OWM84194.1"/>
    <property type="molecule type" value="Genomic_DNA"/>
</dbReference>
<evidence type="ECO:0000313" key="5">
    <source>
        <dbReference type="Proteomes" id="UP000515151"/>
    </source>
</evidence>
<evidence type="ECO:0000256" key="2">
    <source>
        <dbReference type="SAM" id="MobiDB-lite"/>
    </source>
</evidence>
<dbReference type="PANTHER" id="PTHR46525:SF2">
    <property type="entry name" value="EMB|CAB72159.1"/>
    <property type="match status" value="1"/>
</dbReference>
<dbReference type="Pfam" id="PF04520">
    <property type="entry name" value="Senescence_reg"/>
    <property type="match status" value="1"/>
</dbReference>